<dbReference type="EMBL" id="KV878718">
    <property type="protein sequence ID" value="OJJ65598.1"/>
    <property type="molecule type" value="Genomic_DNA"/>
</dbReference>
<dbReference type="STRING" id="767769.A0A1L9U1T3"/>
<dbReference type="AlphaFoldDB" id="A0A1L9U1T3"/>
<dbReference type="GeneID" id="93579507"/>
<keyword evidence="2" id="KW-1185">Reference proteome</keyword>
<dbReference type="Proteomes" id="UP000184499">
    <property type="component" value="Unassembled WGS sequence"/>
</dbReference>
<organism evidence="1 2">
    <name type="scientific">Aspergillus brasiliensis (strain CBS 101740 / IMI 381727 / IBT 21946)</name>
    <dbReference type="NCBI Taxonomy" id="767769"/>
    <lineage>
        <taxon>Eukaryota</taxon>
        <taxon>Fungi</taxon>
        <taxon>Dikarya</taxon>
        <taxon>Ascomycota</taxon>
        <taxon>Pezizomycotina</taxon>
        <taxon>Eurotiomycetes</taxon>
        <taxon>Eurotiomycetidae</taxon>
        <taxon>Eurotiales</taxon>
        <taxon>Aspergillaceae</taxon>
        <taxon>Aspergillus</taxon>
        <taxon>Aspergillus subgen. Circumdati</taxon>
    </lineage>
</organism>
<dbReference type="OrthoDB" id="4232626at2759"/>
<evidence type="ECO:0000313" key="2">
    <source>
        <dbReference type="Proteomes" id="UP000184499"/>
    </source>
</evidence>
<sequence length="285" mass="32564">MQLLQWENLCRQGKKLRLSISIKFIEDSAPSCTRTDKRGNSSTTNGMLRDLHHQVIAEDLSGQPPIWRDVYKKMRCPGPPCHHDGQYCWLDPVGKKHYRLRTHHMKALVKYVEQGGILESHDDVPDTIRDQLYAEEQHRIDKRQKPSGPTIGSMYPPININVAPTHSFQSQDTVHDRTETTASGQADIDIPGPIEEAVEEYTNWHLAKVSTENFKENIWRARDIVLDNCLDLGQLHNAKIGAEFFVKEGVKIGVAYRFVSDTGKWLSQRKAKAVKEDDDWGILID</sequence>
<dbReference type="VEuPathDB" id="FungiDB:ASPBRDRAFT_531819"/>
<reference evidence="2" key="1">
    <citation type="journal article" date="2017" name="Genome Biol.">
        <title>Comparative genomics reveals high biological diversity and specific adaptations in the industrially and medically important fungal genus Aspergillus.</title>
        <authorList>
            <person name="de Vries R.P."/>
            <person name="Riley R."/>
            <person name="Wiebenga A."/>
            <person name="Aguilar-Osorio G."/>
            <person name="Amillis S."/>
            <person name="Uchima C.A."/>
            <person name="Anderluh G."/>
            <person name="Asadollahi M."/>
            <person name="Askin M."/>
            <person name="Barry K."/>
            <person name="Battaglia E."/>
            <person name="Bayram O."/>
            <person name="Benocci T."/>
            <person name="Braus-Stromeyer S.A."/>
            <person name="Caldana C."/>
            <person name="Canovas D."/>
            <person name="Cerqueira G.C."/>
            <person name="Chen F."/>
            <person name="Chen W."/>
            <person name="Choi C."/>
            <person name="Clum A."/>
            <person name="Dos Santos R.A."/>
            <person name="Damasio A.R."/>
            <person name="Diallinas G."/>
            <person name="Emri T."/>
            <person name="Fekete E."/>
            <person name="Flipphi M."/>
            <person name="Freyberg S."/>
            <person name="Gallo A."/>
            <person name="Gournas C."/>
            <person name="Habgood R."/>
            <person name="Hainaut M."/>
            <person name="Harispe M.L."/>
            <person name="Henrissat B."/>
            <person name="Hilden K.S."/>
            <person name="Hope R."/>
            <person name="Hossain A."/>
            <person name="Karabika E."/>
            <person name="Karaffa L."/>
            <person name="Karanyi Z."/>
            <person name="Krasevec N."/>
            <person name="Kuo A."/>
            <person name="Kusch H."/>
            <person name="LaButti K."/>
            <person name="Lagendijk E.L."/>
            <person name="Lapidus A."/>
            <person name="Levasseur A."/>
            <person name="Lindquist E."/>
            <person name="Lipzen A."/>
            <person name="Logrieco A.F."/>
            <person name="MacCabe A."/>
            <person name="Maekelae M.R."/>
            <person name="Malavazi I."/>
            <person name="Melin P."/>
            <person name="Meyer V."/>
            <person name="Mielnichuk N."/>
            <person name="Miskei M."/>
            <person name="Molnar A.P."/>
            <person name="Mule G."/>
            <person name="Ngan C.Y."/>
            <person name="Orejas M."/>
            <person name="Orosz E."/>
            <person name="Ouedraogo J.P."/>
            <person name="Overkamp K.M."/>
            <person name="Park H.-S."/>
            <person name="Perrone G."/>
            <person name="Piumi F."/>
            <person name="Punt P.J."/>
            <person name="Ram A.F."/>
            <person name="Ramon A."/>
            <person name="Rauscher S."/>
            <person name="Record E."/>
            <person name="Riano-Pachon D.M."/>
            <person name="Robert V."/>
            <person name="Roehrig J."/>
            <person name="Ruller R."/>
            <person name="Salamov A."/>
            <person name="Salih N.S."/>
            <person name="Samson R.A."/>
            <person name="Sandor E."/>
            <person name="Sanguinetti M."/>
            <person name="Schuetze T."/>
            <person name="Sepcic K."/>
            <person name="Shelest E."/>
            <person name="Sherlock G."/>
            <person name="Sophianopoulou V."/>
            <person name="Squina F.M."/>
            <person name="Sun H."/>
            <person name="Susca A."/>
            <person name="Todd R.B."/>
            <person name="Tsang A."/>
            <person name="Unkles S.E."/>
            <person name="van de Wiele N."/>
            <person name="van Rossen-Uffink D."/>
            <person name="Oliveira J.V."/>
            <person name="Vesth T.C."/>
            <person name="Visser J."/>
            <person name="Yu J.-H."/>
            <person name="Zhou M."/>
            <person name="Andersen M.R."/>
            <person name="Archer D.B."/>
            <person name="Baker S.E."/>
            <person name="Benoit I."/>
            <person name="Brakhage A.A."/>
            <person name="Braus G.H."/>
            <person name="Fischer R."/>
            <person name="Frisvad J.C."/>
            <person name="Goldman G.H."/>
            <person name="Houbraken J."/>
            <person name="Oakley B."/>
            <person name="Pocsi I."/>
            <person name="Scazzocchio C."/>
            <person name="Seiboth B."/>
            <person name="vanKuyk P.A."/>
            <person name="Wortman J."/>
            <person name="Dyer P.S."/>
            <person name="Grigoriev I.V."/>
        </authorList>
    </citation>
    <scope>NUCLEOTIDE SEQUENCE [LARGE SCALE GENOMIC DNA]</scope>
    <source>
        <strain evidence="2">CBS 101740 / IMI 381727 / IBT 21946</strain>
    </source>
</reference>
<dbReference type="RefSeq" id="XP_067472849.1">
    <property type="nucleotide sequence ID" value="XM_067627019.1"/>
</dbReference>
<gene>
    <name evidence="1" type="ORF">ASPBRDRAFT_531819</name>
</gene>
<protein>
    <submittedName>
        <fullName evidence="1">Uncharacterized protein</fullName>
    </submittedName>
</protein>
<evidence type="ECO:0000313" key="1">
    <source>
        <dbReference type="EMBL" id="OJJ65598.1"/>
    </source>
</evidence>
<name>A0A1L9U1T3_ASPBC</name>
<accession>A0A1L9U1T3</accession>
<dbReference type="OMA" id="DINSHED"/>
<proteinExistence type="predicted"/>